<dbReference type="OrthoDB" id="2676521at2"/>
<accession>A0A3D9KCF1</accession>
<comment type="caution">
    <text evidence="1">The sequence shown here is derived from an EMBL/GenBank/DDBJ whole genome shotgun (WGS) entry which is preliminary data.</text>
</comment>
<dbReference type="InterPro" id="IPR043148">
    <property type="entry name" value="TagF_C"/>
</dbReference>
<evidence type="ECO:0000313" key="1">
    <source>
        <dbReference type="EMBL" id="RED83973.1"/>
    </source>
</evidence>
<proteinExistence type="predicted"/>
<dbReference type="RefSeq" id="WP_116060608.1">
    <property type="nucleotide sequence ID" value="NZ_QRDZ01000007.1"/>
</dbReference>
<dbReference type="Gene3D" id="3.40.50.12580">
    <property type="match status" value="1"/>
</dbReference>
<dbReference type="Proteomes" id="UP000256977">
    <property type="component" value="Unassembled WGS sequence"/>
</dbReference>
<dbReference type="InterPro" id="IPR007554">
    <property type="entry name" value="Glycerophosphate_synth"/>
</dbReference>
<dbReference type="EMBL" id="QRDZ01000007">
    <property type="protein sequence ID" value="RED83973.1"/>
    <property type="molecule type" value="Genomic_DNA"/>
</dbReference>
<reference evidence="1 2" key="1">
    <citation type="submission" date="2018-07" db="EMBL/GenBank/DDBJ databases">
        <title>Genomic Encyclopedia of Type Strains, Phase III (KMG-III): the genomes of soil and plant-associated and newly described type strains.</title>
        <authorList>
            <person name="Whitman W."/>
        </authorList>
    </citation>
    <scope>NUCLEOTIDE SEQUENCE [LARGE SCALE GENOMIC DNA]</scope>
    <source>
        <strain evidence="1 2">CECT 7287</strain>
    </source>
</reference>
<sequence>MHYRFFKIAIQDCQAIITMLEKTELNATKRLWIKGIIIDLRFRISEDIHLSNLLRLEIVNHLEKIQGDHDGATSTILINDMQGLIRLLEQIVDVKIRIDIFFARPVTAVFLLLVYHQLRKYESVDVRIIAIDYYPADIYQSDGQFEQLVTFLESAGVEYIPYSEYDVFQELPDAVFYSFHNHTYMMPLHLQHSTLIPILNRTMFLEYALNPNDVLIYDSNYSSTPYTWLQFRTSEFSYNAITWGSQDIVTGHPLMDLSHQVFSGEKKISIPEEWIRLSAGKTTLLWNVNPVIHSDNSINFVGTKEMIIKTLKLLSDICNRYRSIFIIFRPHPLCFFSDLQIKFSELQAQIVVDQNPDSYPALFLADAFIGESSSLYAQFLPSHRPGLILNTPNYYNDYCDFIFWTQTNMTSKQEDIFEFIDNLTSDYSSMLRPITEIDKYCLGPMDGKSSQRISVSIVKKFYEEEIAFIRKYRPEMIDGITRMESLP</sequence>
<dbReference type="SUPFAM" id="SSF53756">
    <property type="entry name" value="UDP-Glycosyltransferase/glycogen phosphorylase"/>
    <property type="match status" value="1"/>
</dbReference>
<gene>
    <name evidence="1" type="ORF">DFP98_10781</name>
</gene>
<dbReference type="AlphaFoldDB" id="A0A3D9KCF1"/>
<dbReference type="GO" id="GO:0047355">
    <property type="term" value="F:CDP-glycerol glycerophosphotransferase activity"/>
    <property type="evidence" value="ECO:0007669"/>
    <property type="project" value="InterPro"/>
</dbReference>
<evidence type="ECO:0000313" key="2">
    <source>
        <dbReference type="Proteomes" id="UP000256977"/>
    </source>
</evidence>
<name>A0A3D9KCF1_9BACL</name>
<keyword evidence="1" id="KW-0808">Transferase</keyword>
<dbReference type="Pfam" id="PF04464">
    <property type="entry name" value="Glyphos_transf"/>
    <property type="match status" value="1"/>
</dbReference>
<keyword evidence="2" id="KW-1185">Reference proteome</keyword>
<protein>
    <submittedName>
        <fullName evidence="1">CDP-glycerol:poly(Glycerophosphate) glycerophosphotransferase</fullName>
    </submittedName>
</protein>
<organism evidence="1 2">
    <name type="scientific">Cohnella phaseoli</name>
    <dbReference type="NCBI Taxonomy" id="456490"/>
    <lineage>
        <taxon>Bacteria</taxon>
        <taxon>Bacillati</taxon>
        <taxon>Bacillota</taxon>
        <taxon>Bacilli</taxon>
        <taxon>Bacillales</taxon>
        <taxon>Paenibacillaceae</taxon>
        <taxon>Cohnella</taxon>
    </lineage>
</organism>
<dbReference type="GO" id="GO:0016020">
    <property type="term" value="C:membrane"/>
    <property type="evidence" value="ECO:0007669"/>
    <property type="project" value="InterPro"/>
</dbReference>